<organism evidence="2 3">
    <name type="scientific">Dethiosulfatibacter aminovorans DSM 17477</name>
    <dbReference type="NCBI Taxonomy" id="1121476"/>
    <lineage>
        <taxon>Bacteria</taxon>
        <taxon>Bacillati</taxon>
        <taxon>Bacillota</taxon>
        <taxon>Tissierellia</taxon>
        <taxon>Dethiosulfatibacter</taxon>
    </lineage>
</organism>
<evidence type="ECO:0000313" key="2">
    <source>
        <dbReference type="EMBL" id="SHI86605.1"/>
    </source>
</evidence>
<keyword evidence="1" id="KW-0472">Membrane</keyword>
<protein>
    <submittedName>
        <fullName evidence="2">Uncharacterized protein</fullName>
    </submittedName>
</protein>
<proteinExistence type="predicted"/>
<keyword evidence="1" id="KW-1133">Transmembrane helix</keyword>
<evidence type="ECO:0000256" key="1">
    <source>
        <dbReference type="SAM" id="Phobius"/>
    </source>
</evidence>
<feature type="transmembrane region" description="Helical" evidence="1">
    <location>
        <begin position="57"/>
        <end position="77"/>
    </location>
</feature>
<dbReference type="OrthoDB" id="5197253at2"/>
<dbReference type="AlphaFoldDB" id="A0A1M6EM22"/>
<dbReference type="Proteomes" id="UP000184052">
    <property type="component" value="Unassembled WGS sequence"/>
</dbReference>
<reference evidence="2 3" key="1">
    <citation type="submission" date="2016-11" db="EMBL/GenBank/DDBJ databases">
        <authorList>
            <person name="Jaros S."/>
            <person name="Januszkiewicz K."/>
            <person name="Wedrychowicz H."/>
        </authorList>
    </citation>
    <scope>NUCLEOTIDE SEQUENCE [LARGE SCALE GENOMIC DNA]</scope>
    <source>
        <strain evidence="2 3">DSM 17477</strain>
    </source>
</reference>
<keyword evidence="3" id="KW-1185">Reference proteome</keyword>
<accession>A0A1M6EM22</accession>
<dbReference type="STRING" id="1121476.SAMN02745751_01247"/>
<sequence length="78" mass="9020">MSLKYKDLVNKSDDEIIKLYDETALHTSVGLNYFTAELERRSNDKKDKVMIKCTKQITIMTFVMTIATLVNVYIAIIK</sequence>
<keyword evidence="1" id="KW-0812">Transmembrane</keyword>
<name>A0A1M6EM22_9FIRM</name>
<evidence type="ECO:0000313" key="3">
    <source>
        <dbReference type="Proteomes" id="UP000184052"/>
    </source>
</evidence>
<gene>
    <name evidence="2" type="ORF">SAMN02745751_01247</name>
</gene>
<dbReference type="EMBL" id="FQZL01000007">
    <property type="protein sequence ID" value="SHI86605.1"/>
    <property type="molecule type" value="Genomic_DNA"/>
</dbReference>